<evidence type="ECO:0000313" key="1">
    <source>
        <dbReference type="EMBL" id="KKM17204.1"/>
    </source>
</evidence>
<sequence>MNKENDSRYIELLGFDSEMSTPHHVYVRKTEVLRLAMEEMTRLFIDLLIEEEAGE</sequence>
<protein>
    <submittedName>
        <fullName evidence="1">Uncharacterized protein</fullName>
    </submittedName>
</protein>
<dbReference type="EMBL" id="LAZR01014506">
    <property type="protein sequence ID" value="KKM17204.1"/>
    <property type="molecule type" value="Genomic_DNA"/>
</dbReference>
<name>A0A0F9IBT8_9ZZZZ</name>
<accession>A0A0F9IBT8</accession>
<proteinExistence type="predicted"/>
<gene>
    <name evidence="1" type="ORF">LCGC14_1678120</name>
</gene>
<comment type="caution">
    <text evidence="1">The sequence shown here is derived from an EMBL/GenBank/DDBJ whole genome shotgun (WGS) entry which is preliminary data.</text>
</comment>
<organism evidence="1">
    <name type="scientific">marine sediment metagenome</name>
    <dbReference type="NCBI Taxonomy" id="412755"/>
    <lineage>
        <taxon>unclassified sequences</taxon>
        <taxon>metagenomes</taxon>
        <taxon>ecological metagenomes</taxon>
    </lineage>
</organism>
<dbReference type="AlphaFoldDB" id="A0A0F9IBT8"/>
<reference evidence="1" key="1">
    <citation type="journal article" date="2015" name="Nature">
        <title>Complex archaea that bridge the gap between prokaryotes and eukaryotes.</title>
        <authorList>
            <person name="Spang A."/>
            <person name="Saw J.H."/>
            <person name="Jorgensen S.L."/>
            <person name="Zaremba-Niedzwiedzka K."/>
            <person name="Martijn J."/>
            <person name="Lind A.E."/>
            <person name="van Eijk R."/>
            <person name="Schleper C."/>
            <person name="Guy L."/>
            <person name="Ettema T.J."/>
        </authorList>
    </citation>
    <scope>NUCLEOTIDE SEQUENCE</scope>
</reference>